<dbReference type="InterPro" id="IPR009799">
    <property type="entry name" value="EthD_dom"/>
</dbReference>
<dbReference type="EMBL" id="RYZW01000210">
    <property type="protein sequence ID" value="TDZ38110.1"/>
    <property type="molecule type" value="Genomic_DNA"/>
</dbReference>
<dbReference type="InterPro" id="IPR011008">
    <property type="entry name" value="Dimeric_a/b-barrel"/>
</dbReference>
<proteinExistence type="inferred from homology"/>
<dbReference type="STRING" id="5466.A0A4R8QJ79"/>
<feature type="domain" description="EthD" evidence="2">
    <location>
        <begin position="13"/>
        <end position="109"/>
    </location>
</feature>
<evidence type="ECO:0000256" key="1">
    <source>
        <dbReference type="ARBA" id="ARBA00005986"/>
    </source>
</evidence>
<evidence type="ECO:0000259" key="2">
    <source>
        <dbReference type="Pfam" id="PF07110"/>
    </source>
</evidence>
<keyword evidence="4" id="KW-1185">Reference proteome</keyword>
<dbReference type="GO" id="GO:0016491">
    <property type="term" value="F:oxidoreductase activity"/>
    <property type="evidence" value="ECO:0007669"/>
    <property type="project" value="InterPro"/>
</dbReference>
<accession>A0A4R8QJ79</accession>
<dbReference type="Pfam" id="PF07110">
    <property type="entry name" value="EthD"/>
    <property type="match status" value="1"/>
</dbReference>
<comment type="caution">
    <text evidence="3">The sequence shown here is derived from an EMBL/GenBank/DDBJ whole genome shotgun (WGS) entry which is preliminary data.</text>
</comment>
<gene>
    <name evidence="3" type="ORF">CTRI78_v010951</name>
</gene>
<protein>
    <recommendedName>
        <fullName evidence="2">EthD domain-containing protein</fullName>
    </recommendedName>
</protein>
<dbReference type="Proteomes" id="UP000295703">
    <property type="component" value="Unassembled WGS sequence"/>
</dbReference>
<evidence type="ECO:0000313" key="4">
    <source>
        <dbReference type="Proteomes" id="UP000295703"/>
    </source>
</evidence>
<sequence length="127" mass="14682">MAFEIVIFGHRLPGVSMADFKTYYDTKHMPMIQKMTGKDFPVKHTRRYIERPDGENAAVLFGSPADIDFDVIANMVFEDEEAANRFTGILTTKENVQIIEEDEKNFFDRNRCKVVKLWGTDVLARTE</sequence>
<reference evidence="3 4" key="1">
    <citation type="submission" date="2018-12" db="EMBL/GenBank/DDBJ databases">
        <title>Genome sequence and assembly of Colletotrichum trifolii.</title>
        <authorList>
            <person name="Gan P."/>
            <person name="Shirasu K."/>
        </authorList>
    </citation>
    <scope>NUCLEOTIDE SEQUENCE [LARGE SCALE GENOMIC DNA]</scope>
    <source>
        <strain evidence="3 4">543-2</strain>
    </source>
</reference>
<comment type="similarity">
    <text evidence="1">Belongs to the tpcK family.</text>
</comment>
<name>A0A4R8QJ79_COLTR</name>
<evidence type="ECO:0000313" key="3">
    <source>
        <dbReference type="EMBL" id="TDZ38110.1"/>
    </source>
</evidence>
<dbReference type="AlphaFoldDB" id="A0A4R8QJ79"/>
<dbReference type="SUPFAM" id="SSF54909">
    <property type="entry name" value="Dimeric alpha+beta barrel"/>
    <property type="match status" value="1"/>
</dbReference>
<organism evidence="3 4">
    <name type="scientific">Colletotrichum trifolii</name>
    <dbReference type="NCBI Taxonomy" id="5466"/>
    <lineage>
        <taxon>Eukaryota</taxon>
        <taxon>Fungi</taxon>
        <taxon>Dikarya</taxon>
        <taxon>Ascomycota</taxon>
        <taxon>Pezizomycotina</taxon>
        <taxon>Sordariomycetes</taxon>
        <taxon>Hypocreomycetidae</taxon>
        <taxon>Glomerellales</taxon>
        <taxon>Glomerellaceae</taxon>
        <taxon>Colletotrichum</taxon>
        <taxon>Colletotrichum orbiculare species complex</taxon>
    </lineage>
</organism>
<dbReference type="Gene3D" id="3.30.70.100">
    <property type="match status" value="1"/>
</dbReference>